<dbReference type="EMBL" id="FOTQ01000005">
    <property type="protein sequence ID" value="SFM20716.1"/>
    <property type="molecule type" value="Genomic_DNA"/>
</dbReference>
<dbReference type="InterPro" id="IPR001584">
    <property type="entry name" value="Integrase_cat-core"/>
</dbReference>
<gene>
    <name evidence="3" type="ORF">SAMN04488042_1051</name>
    <name evidence="4" type="ORF">SAMN04488042_11355</name>
    <name evidence="5" type="ORF">SAMN04488042_1211</name>
    <name evidence="6" type="ORF">SAMN04488042_1241</name>
</gene>
<dbReference type="NCBIfam" id="NF033563">
    <property type="entry name" value="transpos_IS30"/>
    <property type="match status" value="1"/>
</dbReference>
<dbReference type="GO" id="GO:0003676">
    <property type="term" value="F:nucleic acid binding"/>
    <property type="evidence" value="ECO:0007669"/>
    <property type="project" value="InterPro"/>
</dbReference>
<dbReference type="EMBL" id="FOTQ01000024">
    <property type="protein sequence ID" value="SFM80988.1"/>
    <property type="molecule type" value="Genomic_DNA"/>
</dbReference>
<feature type="domain" description="Integrase catalytic" evidence="2">
    <location>
        <begin position="164"/>
        <end position="328"/>
    </location>
</feature>
<dbReference type="OrthoDB" id="9803231at2"/>
<dbReference type="InterPro" id="IPR051917">
    <property type="entry name" value="Transposase-Integrase"/>
</dbReference>
<evidence type="ECO:0000313" key="3">
    <source>
        <dbReference type="EMBL" id="SFM20716.1"/>
    </source>
</evidence>
<protein>
    <submittedName>
        <fullName evidence="3">Transposase, IS30 family</fullName>
    </submittedName>
</protein>
<evidence type="ECO:0000259" key="2">
    <source>
        <dbReference type="PROSITE" id="PS50994"/>
    </source>
</evidence>
<dbReference type="RefSeq" id="WP_093094197.1">
    <property type="nucleotide sequence ID" value="NZ_FOTQ01000005.1"/>
</dbReference>
<accession>A0A1I4NZ92</accession>
<dbReference type="InterPro" id="IPR012337">
    <property type="entry name" value="RNaseH-like_sf"/>
</dbReference>
<dbReference type="Proteomes" id="UP000199144">
    <property type="component" value="Unassembled WGS sequence"/>
</dbReference>
<keyword evidence="1" id="KW-0233">DNA recombination</keyword>
<dbReference type="PROSITE" id="PS50994">
    <property type="entry name" value="INTEGRASE"/>
    <property type="match status" value="1"/>
</dbReference>
<dbReference type="EMBL" id="FOTQ01000013">
    <property type="protein sequence ID" value="SFM71360.1"/>
    <property type="molecule type" value="Genomic_DNA"/>
</dbReference>
<evidence type="ECO:0000313" key="5">
    <source>
        <dbReference type="EMBL" id="SFM79561.1"/>
    </source>
</evidence>
<name>A0A1I4NZ92_9RHOB</name>
<dbReference type="AlphaFoldDB" id="A0A1I4NZ92"/>
<sequence length="341" mass="40820">MGAVYTQLSIEERRRIERWRHAKVPVREMARVLKRSKATIHREIKRNFFSDECMPKCDGYYGAAAHLMAADRRARQRKLIRYPQLLKRVVERLKHGWTPEQIGNRMIYEGARLRVCQETIYRYIYSKEGMAQELWWYLPNHRKYRRPRRARERQAPKFDRDVSILFRPDDVAHRRQFGHWEGDLMLFKQSLGQSNVTSLVERVSRFTVLLKNPNKRTKPVMGKIMKAVRDLPHLARKSITFDRGTEFVSWPHLQAEIGTQTWFCDPSSPWQKGTVENTNRRVRRWLPRKHDITAVSDHELKQICDRLNNTPRKCLGWKTPAEVFREKMMVELGRSPYPRRQ</sequence>
<keyword evidence="7" id="KW-1185">Reference proteome</keyword>
<dbReference type="Pfam" id="PF13936">
    <property type="entry name" value="HTH_38"/>
    <property type="match status" value="1"/>
</dbReference>
<evidence type="ECO:0000313" key="6">
    <source>
        <dbReference type="EMBL" id="SFM80988.1"/>
    </source>
</evidence>
<dbReference type="Gene3D" id="1.10.10.60">
    <property type="entry name" value="Homeodomain-like"/>
    <property type="match status" value="1"/>
</dbReference>
<evidence type="ECO:0000256" key="1">
    <source>
        <dbReference type="ARBA" id="ARBA00023172"/>
    </source>
</evidence>
<dbReference type="PANTHER" id="PTHR10948:SF23">
    <property type="entry name" value="TRANSPOSASE INSI FOR INSERTION SEQUENCE ELEMENT IS30A-RELATED"/>
    <property type="match status" value="1"/>
</dbReference>
<dbReference type="Pfam" id="PF00665">
    <property type="entry name" value="rve"/>
    <property type="match status" value="1"/>
</dbReference>
<dbReference type="GO" id="GO:0004803">
    <property type="term" value="F:transposase activity"/>
    <property type="evidence" value="ECO:0007669"/>
    <property type="project" value="TreeGrafter"/>
</dbReference>
<dbReference type="PANTHER" id="PTHR10948">
    <property type="entry name" value="TRANSPOSASE"/>
    <property type="match status" value="1"/>
</dbReference>
<organism evidence="3 7">
    <name type="scientific">Shimia aestuarii</name>
    <dbReference type="NCBI Taxonomy" id="254406"/>
    <lineage>
        <taxon>Bacteria</taxon>
        <taxon>Pseudomonadati</taxon>
        <taxon>Pseudomonadota</taxon>
        <taxon>Alphaproteobacteria</taxon>
        <taxon>Rhodobacterales</taxon>
        <taxon>Roseobacteraceae</taxon>
    </lineage>
</organism>
<dbReference type="GO" id="GO:0032196">
    <property type="term" value="P:transposition"/>
    <property type="evidence" value="ECO:0007669"/>
    <property type="project" value="TreeGrafter"/>
</dbReference>
<proteinExistence type="predicted"/>
<dbReference type="Gene3D" id="3.30.420.10">
    <property type="entry name" value="Ribonuclease H-like superfamily/Ribonuclease H"/>
    <property type="match status" value="1"/>
</dbReference>
<dbReference type="SUPFAM" id="SSF53098">
    <property type="entry name" value="Ribonuclease H-like"/>
    <property type="match status" value="1"/>
</dbReference>
<evidence type="ECO:0000313" key="4">
    <source>
        <dbReference type="EMBL" id="SFM71360.1"/>
    </source>
</evidence>
<dbReference type="InterPro" id="IPR036397">
    <property type="entry name" value="RNaseH_sf"/>
</dbReference>
<dbReference type="GO" id="GO:0015074">
    <property type="term" value="P:DNA integration"/>
    <property type="evidence" value="ECO:0007669"/>
    <property type="project" value="InterPro"/>
</dbReference>
<dbReference type="GO" id="GO:0006310">
    <property type="term" value="P:DNA recombination"/>
    <property type="evidence" value="ECO:0007669"/>
    <property type="project" value="UniProtKB-KW"/>
</dbReference>
<evidence type="ECO:0000313" key="7">
    <source>
        <dbReference type="Proteomes" id="UP000199144"/>
    </source>
</evidence>
<reference evidence="3 7" key="1">
    <citation type="submission" date="2016-10" db="EMBL/GenBank/DDBJ databases">
        <authorList>
            <person name="de Groot N.N."/>
        </authorList>
    </citation>
    <scope>NUCLEOTIDE SEQUENCE [LARGE SCALE GENOMIC DNA]</scope>
    <source>
        <strain evidence="3 7">DSM 15283</strain>
    </source>
</reference>
<dbReference type="InterPro" id="IPR025246">
    <property type="entry name" value="IS30-like_HTH"/>
</dbReference>
<dbReference type="EMBL" id="FOTQ01000021">
    <property type="protein sequence ID" value="SFM79561.1"/>
    <property type="molecule type" value="Genomic_DNA"/>
</dbReference>
<dbReference type="GO" id="GO:0005829">
    <property type="term" value="C:cytosol"/>
    <property type="evidence" value="ECO:0007669"/>
    <property type="project" value="TreeGrafter"/>
</dbReference>
<dbReference type="InterPro" id="IPR053392">
    <property type="entry name" value="Transposase_IS30-like"/>
</dbReference>